<evidence type="ECO:0000313" key="1">
    <source>
        <dbReference type="EMBL" id="EDX12074.1"/>
    </source>
</evidence>
<accession>B4R0E9</accession>
<gene>
    <name evidence="1" type="primary">Dsim\GD19431</name>
    <name evidence="1" type="ORF">Dsim_GD19431</name>
</gene>
<dbReference type="Proteomes" id="UP000000304">
    <property type="component" value="Chromosome 3R"/>
</dbReference>
<name>B4R0E9_DROSI</name>
<protein>
    <submittedName>
        <fullName evidence="1">GD19431</fullName>
    </submittedName>
</protein>
<dbReference type="HOGENOM" id="CLU_2335874_0_0_1"/>
<organism evidence="1 2">
    <name type="scientific">Drosophila simulans</name>
    <name type="common">Fruit fly</name>
    <dbReference type="NCBI Taxonomy" id="7240"/>
    <lineage>
        <taxon>Eukaryota</taxon>
        <taxon>Metazoa</taxon>
        <taxon>Ecdysozoa</taxon>
        <taxon>Arthropoda</taxon>
        <taxon>Hexapoda</taxon>
        <taxon>Insecta</taxon>
        <taxon>Pterygota</taxon>
        <taxon>Neoptera</taxon>
        <taxon>Endopterygota</taxon>
        <taxon>Diptera</taxon>
        <taxon>Brachycera</taxon>
        <taxon>Muscomorpha</taxon>
        <taxon>Ephydroidea</taxon>
        <taxon>Drosophilidae</taxon>
        <taxon>Drosophila</taxon>
        <taxon>Sophophora</taxon>
    </lineage>
</organism>
<proteinExistence type="predicted"/>
<evidence type="ECO:0000313" key="2">
    <source>
        <dbReference type="Proteomes" id="UP000000304"/>
    </source>
</evidence>
<dbReference type="AlphaFoldDB" id="B4R0E9"/>
<sequence length="98" mass="10592">MCYNRQEATEKVPMLRTNVSQNVLVPIPLSNRSRKEVGNALKAAINTVYAVLGDREPVINCEMLSAVRQFLSLNLIGVSCPVPSSPSKGRQLKGPGVA</sequence>
<keyword evidence="2" id="KW-1185">Reference proteome</keyword>
<dbReference type="EMBL" id="CM000364">
    <property type="protein sequence ID" value="EDX12074.1"/>
    <property type="molecule type" value="Genomic_DNA"/>
</dbReference>
<reference evidence="1 2" key="1">
    <citation type="journal article" date="2007" name="Nature">
        <title>Evolution of genes and genomes on the Drosophila phylogeny.</title>
        <authorList>
            <consortium name="Drosophila 12 Genomes Consortium"/>
            <person name="Clark A.G."/>
            <person name="Eisen M.B."/>
            <person name="Smith D.R."/>
            <person name="Bergman C.M."/>
            <person name="Oliver B."/>
            <person name="Markow T.A."/>
            <person name="Kaufman T.C."/>
            <person name="Kellis M."/>
            <person name="Gelbart W."/>
            <person name="Iyer V.N."/>
            <person name="Pollard D.A."/>
            <person name="Sackton T.B."/>
            <person name="Larracuente A.M."/>
            <person name="Singh N.D."/>
            <person name="Abad J.P."/>
            <person name="Abt D.N."/>
            <person name="Adryan B."/>
            <person name="Aguade M."/>
            <person name="Akashi H."/>
            <person name="Anderson W.W."/>
            <person name="Aquadro C.F."/>
            <person name="Ardell D.H."/>
            <person name="Arguello R."/>
            <person name="Artieri C.G."/>
            <person name="Barbash D.A."/>
            <person name="Barker D."/>
            <person name="Barsanti P."/>
            <person name="Batterham P."/>
            <person name="Batzoglou S."/>
            <person name="Begun D."/>
            <person name="Bhutkar A."/>
            <person name="Blanco E."/>
            <person name="Bosak S.A."/>
            <person name="Bradley R.K."/>
            <person name="Brand A.D."/>
            <person name="Brent M.R."/>
            <person name="Brooks A.N."/>
            <person name="Brown R.H."/>
            <person name="Butlin R.K."/>
            <person name="Caggese C."/>
            <person name="Calvi B.R."/>
            <person name="Bernardo de Carvalho A."/>
            <person name="Caspi A."/>
            <person name="Castrezana S."/>
            <person name="Celniker S.E."/>
            <person name="Chang J.L."/>
            <person name="Chapple C."/>
            <person name="Chatterji S."/>
            <person name="Chinwalla A."/>
            <person name="Civetta A."/>
            <person name="Clifton S.W."/>
            <person name="Comeron J.M."/>
            <person name="Costello J.C."/>
            <person name="Coyne J.A."/>
            <person name="Daub J."/>
            <person name="David R.G."/>
            <person name="Delcher A.L."/>
            <person name="Delehaunty K."/>
            <person name="Do C.B."/>
            <person name="Ebling H."/>
            <person name="Edwards K."/>
            <person name="Eickbush T."/>
            <person name="Evans J.D."/>
            <person name="Filipski A."/>
            <person name="Findeiss S."/>
            <person name="Freyhult E."/>
            <person name="Fulton L."/>
            <person name="Fulton R."/>
            <person name="Garcia A.C."/>
            <person name="Gardiner A."/>
            <person name="Garfield D.A."/>
            <person name="Garvin B.E."/>
            <person name="Gibson G."/>
            <person name="Gilbert D."/>
            <person name="Gnerre S."/>
            <person name="Godfrey J."/>
            <person name="Good R."/>
            <person name="Gotea V."/>
            <person name="Gravely B."/>
            <person name="Greenberg A.J."/>
            <person name="Griffiths-Jones S."/>
            <person name="Gross S."/>
            <person name="Guigo R."/>
            <person name="Gustafson E.A."/>
            <person name="Haerty W."/>
            <person name="Hahn M.W."/>
            <person name="Halligan D.L."/>
            <person name="Halpern A.L."/>
            <person name="Halter G.M."/>
            <person name="Han M.V."/>
            <person name="Heger A."/>
            <person name="Hillier L."/>
            <person name="Hinrichs A.S."/>
            <person name="Holmes I."/>
            <person name="Hoskins R.A."/>
            <person name="Hubisz M.J."/>
            <person name="Hultmark D."/>
            <person name="Huntley M.A."/>
            <person name="Jaffe D.B."/>
            <person name="Jagadeeshan S."/>
            <person name="Jeck W.R."/>
            <person name="Johnson J."/>
            <person name="Jones C.D."/>
            <person name="Jordan W.C."/>
            <person name="Karpen G.H."/>
            <person name="Kataoka E."/>
            <person name="Keightley P.D."/>
            <person name="Kheradpour P."/>
            <person name="Kirkness E.F."/>
            <person name="Koerich L.B."/>
            <person name="Kristiansen K."/>
            <person name="Kudrna D."/>
            <person name="Kulathinal R.J."/>
            <person name="Kumar S."/>
            <person name="Kwok R."/>
            <person name="Lander E."/>
            <person name="Langley C.H."/>
            <person name="Lapoint R."/>
            <person name="Lazzaro B.P."/>
            <person name="Lee S.J."/>
            <person name="Levesque L."/>
            <person name="Li R."/>
            <person name="Lin C.F."/>
            <person name="Lin M.F."/>
            <person name="Lindblad-Toh K."/>
            <person name="Llopart A."/>
            <person name="Long M."/>
            <person name="Low L."/>
            <person name="Lozovsky E."/>
            <person name="Lu J."/>
            <person name="Luo M."/>
            <person name="Machado C.A."/>
            <person name="Makalowski W."/>
            <person name="Marzo M."/>
            <person name="Matsuda M."/>
            <person name="Matzkin L."/>
            <person name="McAllister B."/>
            <person name="McBride C.S."/>
            <person name="McKernan B."/>
            <person name="McKernan K."/>
            <person name="Mendez-Lago M."/>
            <person name="Minx P."/>
            <person name="Mollenhauer M.U."/>
            <person name="Montooth K."/>
            <person name="Mount S.M."/>
            <person name="Mu X."/>
            <person name="Myers E."/>
            <person name="Negre B."/>
            <person name="Newfeld S."/>
            <person name="Nielsen R."/>
            <person name="Noor M.A."/>
            <person name="O'Grady P."/>
            <person name="Pachter L."/>
            <person name="Papaceit M."/>
            <person name="Parisi M.J."/>
            <person name="Parisi M."/>
            <person name="Parts L."/>
            <person name="Pedersen J.S."/>
            <person name="Pesole G."/>
            <person name="Phillippy A.M."/>
            <person name="Ponting C.P."/>
            <person name="Pop M."/>
            <person name="Porcelli D."/>
            <person name="Powell J.R."/>
            <person name="Prohaska S."/>
            <person name="Pruitt K."/>
            <person name="Puig M."/>
            <person name="Quesneville H."/>
            <person name="Ram K.R."/>
            <person name="Rand D."/>
            <person name="Rasmussen M.D."/>
            <person name="Reed L.K."/>
            <person name="Reenan R."/>
            <person name="Reily A."/>
            <person name="Remington K.A."/>
            <person name="Rieger T.T."/>
            <person name="Ritchie M.G."/>
            <person name="Robin C."/>
            <person name="Rogers Y.H."/>
            <person name="Rohde C."/>
            <person name="Rozas J."/>
            <person name="Rubenfield M.J."/>
            <person name="Ruiz A."/>
            <person name="Russo S."/>
            <person name="Salzberg S.L."/>
            <person name="Sanchez-Gracia A."/>
            <person name="Saranga D.J."/>
            <person name="Sato H."/>
            <person name="Schaeffer S.W."/>
            <person name="Schatz M.C."/>
            <person name="Schlenke T."/>
            <person name="Schwartz R."/>
            <person name="Segarra C."/>
            <person name="Singh R.S."/>
            <person name="Sirot L."/>
            <person name="Sirota M."/>
            <person name="Sisneros N.B."/>
            <person name="Smith C.D."/>
            <person name="Smith T.F."/>
            <person name="Spieth J."/>
            <person name="Stage D.E."/>
            <person name="Stark A."/>
            <person name="Stephan W."/>
            <person name="Strausberg R.L."/>
            <person name="Strempel S."/>
            <person name="Sturgill D."/>
            <person name="Sutton G."/>
            <person name="Sutton G.G."/>
            <person name="Tao W."/>
            <person name="Teichmann S."/>
            <person name="Tobari Y.N."/>
            <person name="Tomimura Y."/>
            <person name="Tsolas J.M."/>
            <person name="Valente V.L."/>
            <person name="Venter E."/>
            <person name="Venter J.C."/>
            <person name="Vicario S."/>
            <person name="Vieira F.G."/>
            <person name="Vilella A.J."/>
            <person name="Villasante A."/>
            <person name="Walenz B."/>
            <person name="Wang J."/>
            <person name="Wasserman M."/>
            <person name="Watts T."/>
            <person name="Wilson D."/>
            <person name="Wilson R.K."/>
            <person name="Wing R.A."/>
            <person name="Wolfner M.F."/>
            <person name="Wong A."/>
            <person name="Wong G.K."/>
            <person name="Wu C.I."/>
            <person name="Wu G."/>
            <person name="Yamamoto D."/>
            <person name="Yang H.P."/>
            <person name="Yang S.P."/>
            <person name="Yorke J.A."/>
            <person name="Yoshida K."/>
            <person name="Zdobnov E."/>
            <person name="Zhang P."/>
            <person name="Zhang Y."/>
            <person name="Zimin A.V."/>
            <person name="Baldwin J."/>
            <person name="Abdouelleil A."/>
            <person name="Abdulkadir J."/>
            <person name="Abebe A."/>
            <person name="Abera B."/>
            <person name="Abreu J."/>
            <person name="Acer S.C."/>
            <person name="Aftuck L."/>
            <person name="Alexander A."/>
            <person name="An P."/>
            <person name="Anderson E."/>
            <person name="Anderson S."/>
            <person name="Arachi H."/>
            <person name="Azer M."/>
            <person name="Bachantsang P."/>
            <person name="Barry A."/>
            <person name="Bayul T."/>
            <person name="Berlin A."/>
            <person name="Bessette D."/>
            <person name="Bloom T."/>
            <person name="Blye J."/>
            <person name="Boguslavskiy L."/>
            <person name="Bonnet C."/>
            <person name="Boukhgalter B."/>
            <person name="Bourzgui I."/>
            <person name="Brown A."/>
            <person name="Cahill P."/>
            <person name="Channer S."/>
            <person name="Cheshatsang Y."/>
            <person name="Chuda L."/>
            <person name="Citroen M."/>
            <person name="Collymore A."/>
            <person name="Cooke P."/>
            <person name="Costello M."/>
            <person name="D'Aco K."/>
            <person name="Daza R."/>
            <person name="De Haan G."/>
            <person name="DeGray S."/>
            <person name="DeMaso C."/>
            <person name="Dhargay N."/>
            <person name="Dooley K."/>
            <person name="Dooley E."/>
            <person name="Doricent M."/>
            <person name="Dorje P."/>
            <person name="Dorjee K."/>
            <person name="Dupes A."/>
            <person name="Elong R."/>
            <person name="Falk J."/>
            <person name="Farina A."/>
            <person name="Faro S."/>
            <person name="Ferguson D."/>
            <person name="Fisher S."/>
            <person name="Foley C.D."/>
            <person name="Franke A."/>
            <person name="Friedrich D."/>
            <person name="Gadbois L."/>
            <person name="Gearin G."/>
            <person name="Gearin C.R."/>
            <person name="Giannoukos G."/>
            <person name="Goode T."/>
            <person name="Graham J."/>
            <person name="Grandbois E."/>
            <person name="Grewal S."/>
            <person name="Gyaltsen K."/>
            <person name="Hafez N."/>
            <person name="Hagos B."/>
            <person name="Hall J."/>
            <person name="Henson C."/>
            <person name="Hollinger A."/>
            <person name="Honan T."/>
            <person name="Huard M.D."/>
            <person name="Hughes L."/>
            <person name="Hurhula B."/>
            <person name="Husby M.E."/>
            <person name="Kamat A."/>
            <person name="Kanga B."/>
            <person name="Kashin S."/>
            <person name="Khazanovich D."/>
            <person name="Kisner P."/>
            <person name="Lance K."/>
            <person name="Lara M."/>
            <person name="Lee W."/>
            <person name="Lennon N."/>
            <person name="Letendre F."/>
            <person name="LeVine R."/>
            <person name="Lipovsky A."/>
            <person name="Liu X."/>
            <person name="Liu J."/>
            <person name="Liu S."/>
            <person name="Lokyitsang T."/>
            <person name="Lokyitsang Y."/>
            <person name="Lubonja R."/>
            <person name="Lui A."/>
            <person name="MacDonald P."/>
            <person name="Magnisalis V."/>
            <person name="Maru K."/>
            <person name="Matthews C."/>
            <person name="McCusker W."/>
            <person name="McDonough S."/>
            <person name="Mehta T."/>
            <person name="Meldrim J."/>
            <person name="Meneus L."/>
            <person name="Mihai O."/>
            <person name="Mihalev A."/>
            <person name="Mihova T."/>
            <person name="Mittelman R."/>
            <person name="Mlenga V."/>
            <person name="Montmayeur A."/>
            <person name="Mulrain L."/>
            <person name="Navidi A."/>
            <person name="Naylor J."/>
            <person name="Negash T."/>
            <person name="Nguyen T."/>
            <person name="Nguyen N."/>
            <person name="Nicol R."/>
            <person name="Norbu C."/>
            <person name="Norbu N."/>
            <person name="Novod N."/>
            <person name="O'Neill B."/>
            <person name="Osman S."/>
            <person name="Markiewicz E."/>
            <person name="Oyono O.L."/>
            <person name="Patti C."/>
            <person name="Phunkhang P."/>
            <person name="Pierre F."/>
            <person name="Priest M."/>
            <person name="Raghuraman S."/>
            <person name="Rege F."/>
            <person name="Reyes R."/>
            <person name="Rise C."/>
            <person name="Rogov P."/>
            <person name="Ross K."/>
            <person name="Ryan E."/>
            <person name="Settipalli S."/>
            <person name="Shea T."/>
            <person name="Sherpa N."/>
            <person name="Shi L."/>
            <person name="Shih D."/>
            <person name="Sparrow T."/>
            <person name="Spaulding J."/>
            <person name="Stalker J."/>
            <person name="Stange-Thomann N."/>
            <person name="Stavropoulos S."/>
            <person name="Stone C."/>
            <person name="Strader C."/>
            <person name="Tesfaye S."/>
            <person name="Thomson T."/>
            <person name="Thoulutsang Y."/>
            <person name="Thoulutsang D."/>
            <person name="Topham K."/>
            <person name="Topping I."/>
            <person name="Tsamla T."/>
            <person name="Vassiliev H."/>
            <person name="Vo A."/>
            <person name="Wangchuk T."/>
            <person name="Wangdi T."/>
            <person name="Weiand M."/>
            <person name="Wilkinson J."/>
            <person name="Wilson A."/>
            <person name="Yadav S."/>
            <person name="Young G."/>
            <person name="Yu Q."/>
            <person name="Zembek L."/>
            <person name="Zhong D."/>
            <person name="Zimmer A."/>
            <person name="Zwirko Z."/>
            <person name="Jaffe D.B."/>
            <person name="Alvarez P."/>
            <person name="Brockman W."/>
            <person name="Butler J."/>
            <person name="Chin C."/>
            <person name="Gnerre S."/>
            <person name="Grabherr M."/>
            <person name="Kleber M."/>
            <person name="Mauceli E."/>
            <person name="MacCallum I."/>
        </authorList>
    </citation>
    <scope>NUCLEOTIDE SEQUENCE [LARGE SCALE GENOMIC DNA]</scope>
    <source>
        <strain evidence="2">white501</strain>
    </source>
</reference>